<dbReference type="EMBL" id="QGNZ01000002">
    <property type="protein sequence ID" value="PWS28200.1"/>
    <property type="molecule type" value="Genomic_DNA"/>
</dbReference>
<comment type="caution">
    <text evidence="1">The sequence shown here is derived from an EMBL/GenBank/DDBJ whole genome shotgun (WGS) entry which is preliminary data.</text>
</comment>
<dbReference type="PANTHER" id="PTHR41339">
    <property type="entry name" value="LIPL48"/>
    <property type="match status" value="1"/>
</dbReference>
<keyword evidence="2" id="KW-1185">Reference proteome</keyword>
<sequence>MRFIAIFCLFSFIFFASCRKGERITLDPNAKLTISNDSVLFDTIFTSLGSTTQRIKLINYNLDALNIDEIKLSGGNSSPFSININGENTIRRNNLVLNGQDSLNLFIKVTINPNAKNLPFLVQDSIILNSNGNEQIIQLIAYGQNAVFINSGSVGSNTIWNKTLPYVINNSVTIKNGSTLTIEPGSRIYFHKDASMIVEGNVMALGTATEPIQFCSDRLEQTYSDEPGQWKGIYLKQMGNGIIRNVIVKNASVGITSDSLSVNPNPKLILSNSVLKNMQVAGYIGYHSELIGFNNLFYNCGNYLIYAVGGGRYNLKQNTFAGYNSNFARKTAALSFSDYLSSSNYNNLYLELANNIIWGNLTNELDIQKKTTALVQIAILTNLIRTSNANYNVNGNLLNTDPQFMSNSSGNFELSENSMALKKGANLLSDPYFSLYLNRDLMYRPRVFPSSLGCYEKK</sequence>
<dbReference type="PANTHER" id="PTHR41339:SF1">
    <property type="entry name" value="SECRETED PROTEIN"/>
    <property type="match status" value="1"/>
</dbReference>
<evidence type="ECO:0000313" key="2">
    <source>
        <dbReference type="Proteomes" id="UP000245379"/>
    </source>
</evidence>
<reference evidence="1 2" key="1">
    <citation type="submission" date="2018-05" db="EMBL/GenBank/DDBJ databases">
        <title>Pedobacter paludis sp. nov., isolated from wetland soil.</title>
        <authorList>
            <person name="Zhang Y."/>
            <person name="Wang G."/>
        </authorList>
    </citation>
    <scope>NUCLEOTIDE SEQUENCE [LARGE SCALE GENOMIC DNA]</scope>
    <source>
        <strain evidence="1 2">KCTC22721</strain>
    </source>
</reference>
<dbReference type="Proteomes" id="UP000245379">
    <property type="component" value="Unassembled WGS sequence"/>
</dbReference>
<evidence type="ECO:0008006" key="3">
    <source>
        <dbReference type="Google" id="ProtNLM"/>
    </source>
</evidence>
<organism evidence="1 2">
    <name type="scientific">Pedobacter yonginense</name>
    <dbReference type="NCBI Taxonomy" id="651869"/>
    <lineage>
        <taxon>Bacteria</taxon>
        <taxon>Pseudomonadati</taxon>
        <taxon>Bacteroidota</taxon>
        <taxon>Sphingobacteriia</taxon>
        <taxon>Sphingobacteriales</taxon>
        <taxon>Sphingobacteriaceae</taxon>
        <taxon>Pedobacter</taxon>
    </lineage>
</organism>
<name>A0A317EMV6_9SPHI</name>
<accession>A0A317EMV6</accession>
<dbReference type="AlphaFoldDB" id="A0A317EMV6"/>
<proteinExistence type="predicted"/>
<dbReference type="InterPro" id="IPR011050">
    <property type="entry name" value="Pectin_lyase_fold/virulence"/>
</dbReference>
<dbReference type="SUPFAM" id="SSF51126">
    <property type="entry name" value="Pectin lyase-like"/>
    <property type="match status" value="1"/>
</dbReference>
<gene>
    <name evidence="1" type="ORF">DHW03_11665</name>
</gene>
<dbReference type="OrthoDB" id="1111178at2"/>
<dbReference type="PROSITE" id="PS51257">
    <property type="entry name" value="PROKAR_LIPOPROTEIN"/>
    <property type="match status" value="1"/>
</dbReference>
<protein>
    <recommendedName>
        <fullName evidence="3">Right handed beta helix domain-containing protein</fullName>
    </recommendedName>
</protein>
<dbReference type="RefSeq" id="WP_109925959.1">
    <property type="nucleotide sequence ID" value="NZ_QGNZ01000002.1"/>
</dbReference>
<evidence type="ECO:0000313" key="1">
    <source>
        <dbReference type="EMBL" id="PWS28200.1"/>
    </source>
</evidence>